<sequence>MSAEPFLSPSWYRVGSLRPKLRENAQIRRHRYRDEVWYVLTDRLSPRVHRLSPSAHLFVALMDGLRTVDDIWSEVLRRVGDSAPTQNEIVNLLAQLHASDLLHGDTSPDSLELFDRQARDSRSRLKRLLLNPMAITIPLWDPDAFLERSVVLVRPLFGWFGALLWLVIVIPATVMAGQHWAELTENVTDRLLATENLLLLSLVLPIVKILHELGHGYATKIYGGEVHVLGVMFLMGMPTPYVDASASSGFRMKYRRALVGAAGMIVELFLAALAFYAWLLIEPGLVRAVCFNVMAIAGISTIIFNGNPLMRYDGYYILADLIEIPNLGQRSTKFWGALVDKYAFKSDSVRLPVRASGELKWLLFYAPIAFTYRMIVQFGVALFLAGHYFVVGILLALWSVTSSVVIPLYRAFKHVFTDPSLQKQRPRAVGLVVGLMGIAAILLGFVPVPMHTLSEGVIWLPDSAFVRAGTDGFVRRLLVAPGSFVRTGDALFETEDPQLRESVEELRWRVEELQGKLDAQRFTDRINAEITGIELAAARSMFAREREQASRLVARSGAEGISLVAKSEDLPGRFFHKGDVLGYVAPAAFNLVRVTVPQDDIELVRDHLRGVMVKMAERIDETYPASIVREVPAARNELPSKALGTAGGGIFAVDPSDRQGQKTLQRLFQFDLELPPGTPTLAFGSRVYVRFEHDWEPLGFQLFRRLRQLLLARLNV</sequence>
<dbReference type="GO" id="GO:0016020">
    <property type="term" value="C:membrane"/>
    <property type="evidence" value="ECO:0007669"/>
    <property type="project" value="InterPro"/>
</dbReference>
<feature type="transmembrane region" description="Helical" evidence="1">
    <location>
        <begin position="192"/>
        <end position="210"/>
    </location>
</feature>
<dbReference type="GO" id="GO:0004222">
    <property type="term" value="F:metalloendopeptidase activity"/>
    <property type="evidence" value="ECO:0007669"/>
    <property type="project" value="InterPro"/>
</dbReference>
<gene>
    <name evidence="2" type="ORF">SAMN05444159_5809</name>
</gene>
<dbReference type="GO" id="GO:0031293">
    <property type="term" value="P:membrane protein intracellular domain proteolysis"/>
    <property type="evidence" value="ECO:0007669"/>
    <property type="project" value="TreeGrafter"/>
</dbReference>
<dbReference type="RefSeq" id="WP_079543075.1">
    <property type="nucleotide sequence ID" value="NZ_LT670844.1"/>
</dbReference>
<organism evidence="2 3">
    <name type="scientific">Bradyrhizobium lablabi</name>
    <dbReference type="NCBI Taxonomy" id="722472"/>
    <lineage>
        <taxon>Bacteria</taxon>
        <taxon>Pseudomonadati</taxon>
        <taxon>Pseudomonadota</taxon>
        <taxon>Alphaproteobacteria</taxon>
        <taxon>Hyphomicrobiales</taxon>
        <taxon>Nitrobacteraceae</taxon>
        <taxon>Bradyrhizobium</taxon>
    </lineage>
</organism>
<name>A0A1M7AC94_9BRAD</name>
<keyword evidence="2" id="KW-0378">Hydrolase</keyword>
<dbReference type="OrthoDB" id="9759690at2"/>
<dbReference type="InterPro" id="IPR008792">
    <property type="entry name" value="PQQD"/>
</dbReference>
<dbReference type="PANTHER" id="PTHR13325:SF3">
    <property type="entry name" value="MEMBRANE-BOUND TRANSCRIPTION FACTOR SITE-2 PROTEASE"/>
    <property type="match status" value="1"/>
</dbReference>
<protein>
    <submittedName>
        <fullName evidence="2">Putative peptide zinc metalloprotease protein</fullName>
    </submittedName>
</protein>
<keyword evidence="1" id="KW-0472">Membrane</keyword>
<feature type="transmembrane region" description="Helical" evidence="1">
    <location>
        <begin position="285"/>
        <end position="304"/>
    </location>
</feature>
<feature type="transmembrane region" description="Helical" evidence="1">
    <location>
        <begin position="257"/>
        <end position="279"/>
    </location>
</feature>
<feature type="transmembrane region" description="Helical" evidence="1">
    <location>
        <begin position="156"/>
        <end position="180"/>
    </location>
</feature>
<dbReference type="InterPro" id="IPR041881">
    <property type="entry name" value="PqqD_sf"/>
</dbReference>
<feature type="transmembrane region" description="Helical" evidence="1">
    <location>
        <begin position="362"/>
        <end position="383"/>
    </location>
</feature>
<feature type="transmembrane region" description="Helical" evidence="1">
    <location>
        <begin position="389"/>
        <end position="409"/>
    </location>
</feature>
<dbReference type="Gene3D" id="1.10.10.1150">
    <property type="entry name" value="Coenzyme PQQ synthesis protein D (PqqD)"/>
    <property type="match status" value="1"/>
</dbReference>
<keyword evidence="2" id="KW-0482">Metalloprotease</keyword>
<dbReference type="AlphaFoldDB" id="A0A1M7AC94"/>
<keyword evidence="1" id="KW-0812">Transmembrane</keyword>
<dbReference type="Pfam" id="PF05402">
    <property type="entry name" value="PqqD"/>
    <property type="match status" value="1"/>
</dbReference>
<keyword evidence="1" id="KW-1133">Transmembrane helix</keyword>
<accession>A0A1M7AC94</accession>
<dbReference type="PANTHER" id="PTHR13325">
    <property type="entry name" value="PROTEASE M50 MEMBRANE-BOUND TRANSCRIPTION FACTOR SITE 2 PROTEASE"/>
    <property type="match status" value="1"/>
</dbReference>
<evidence type="ECO:0000313" key="2">
    <source>
        <dbReference type="EMBL" id="SHL40169.1"/>
    </source>
</evidence>
<evidence type="ECO:0000256" key="1">
    <source>
        <dbReference type="SAM" id="Phobius"/>
    </source>
</evidence>
<dbReference type="EMBL" id="LT670844">
    <property type="protein sequence ID" value="SHL40169.1"/>
    <property type="molecule type" value="Genomic_DNA"/>
</dbReference>
<feature type="transmembrane region" description="Helical" evidence="1">
    <location>
        <begin position="429"/>
        <end position="448"/>
    </location>
</feature>
<dbReference type="Proteomes" id="UP000189935">
    <property type="component" value="Chromosome I"/>
</dbReference>
<dbReference type="GO" id="GO:0005737">
    <property type="term" value="C:cytoplasm"/>
    <property type="evidence" value="ECO:0007669"/>
    <property type="project" value="TreeGrafter"/>
</dbReference>
<keyword evidence="2" id="KW-0645">Protease</keyword>
<reference evidence="2 3" key="1">
    <citation type="submission" date="2016-11" db="EMBL/GenBank/DDBJ databases">
        <authorList>
            <person name="Jaros S."/>
            <person name="Januszkiewicz K."/>
            <person name="Wedrychowicz H."/>
        </authorList>
    </citation>
    <scope>NUCLEOTIDE SEQUENCE [LARGE SCALE GENOMIC DNA]</scope>
    <source>
        <strain evidence="2 3">GAS499</strain>
    </source>
</reference>
<evidence type="ECO:0000313" key="3">
    <source>
        <dbReference type="Proteomes" id="UP000189935"/>
    </source>
</evidence>
<proteinExistence type="predicted"/>
<dbReference type="InterPro" id="IPR001193">
    <property type="entry name" value="MBTPS2"/>
</dbReference>